<evidence type="ECO:0000313" key="2">
    <source>
        <dbReference type="Proteomes" id="UP001180724"/>
    </source>
</evidence>
<gene>
    <name evidence="1" type="ORF">RM812_21110</name>
</gene>
<accession>A0ABU3ASA7</accession>
<keyword evidence="2" id="KW-1185">Reference proteome</keyword>
<comment type="caution">
    <text evidence="1">The sequence shown here is derived from an EMBL/GenBank/DDBJ whole genome shotgun (WGS) entry which is preliminary data.</text>
</comment>
<dbReference type="RefSeq" id="WP_311574759.1">
    <property type="nucleotide sequence ID" value="NZ_JAVRFH010000021.1"/>
</dbReference>
<protein>
    <submittedName>
        <fullName evidence="1">Uncharacterized protein</fullName>
    </submittedName>
</protein>
<name>A0ABU3ASA7_9ACTN</name>
<organism evidence="1 2">
    <name type="scientific">Streptomyces lancefieldiae</name>
    <dbReference type="NCBI Taxonomy" id="3075520"/>
    <lineage>
        <taxon>Bacteria</taxon>
        <taxon>Bacillati</taxon>
        <taxon>Actinomycetota</taxon>
        <taxon>Actinomycetes</taxon>
        <taxon>Kitasatosporales</taxon>
        <taxon>Streptomycetaceae</taxon>
        <taxon>Streptomyces</taxon>
    </lineage>
</organism>
<sequence length="63" mass="6218">MRTLPAPTHESTALTGEPFSDDALLLAGVVAVVRQLLGGEVQGGLGSAVGVLGDMLAACPGET</sequence>
<dbReference type="EMBL" id="JAVRFH010000021">
    <property type="protein sequence ID" value="MDT0612695.1"/>
    <property type="molecule type" value="Genomic_DNA"/>
</dbReference>
<proteinExistence type="predicted"/>
<reference evidence="1" key="1">
    <citation type="submission" date="2024-05" db="EMBL/GenBank/DDBJ databases">
        <title>30 novel species of actinomycetes from the DSMZ collection.</title>
        <authorList>
            <person name="Nouioui I."/>
        </authorList>
    </citation>
    <scope>NUCLEOTIDE SEQUENCE</scope>
    <source>
        <strain evidence="1">DSM 40712</strain>
    </source>
</reference>
<dbReference type="Proteomes" id="UP001180724">
    <property type="component" value="Unassembled WGS sequence"/>
</dbReference>
<evidence type="ECO:0000313" key="1">
    <source>
        <dbReference type="EMBL" id="MDT0612695.1"/>
    </source>
</evidence>